<accession>A0A1C6RNZ3</accession>
<evidence type="ECO:0000256" key="1">
    <source>
        <dbReference type="ARBA" id="ARBA00023015"/>
    </source>
</evidence>
<evidence type="ECO:0000313" key="5">
    <source>
        <dbReference type="EMBL" id="SCL18898.1"/>
    </source>
</evidence>
<keyword evidence="2 5" id="KW-0238">DNA-binding</keyword>
<keyword evidence="3" id="KW-0804">Transcription</keyword>
<name>A0A1C6RNZ3_9ACTN</name>
<evidence type="ECO:0000259" key="4">
    <source>
        <dbReference type="PROSITE" id="PS01124"/>
    </source>
</evidence>
<dbReference type="EMBL" id="FMHW01000002">
    <property type="protein sequence ID" value="SCL18898.1"/>
    <property type="molecule type" value="Genomic_DNA"/>
</dbReference>
<dbReference type="STRING" id="145854.GA0074692_0500"/>
<evidence type="ECO:0000313" key="6">
    <source>
        <dbReference type="Proteomes" id="UP000198959"/>
    </source>
</evidence>
<keyword evidence="6" id="KW-1185">Reference proteome</keyword>
<evidence type="ECO:0000256" key="3">
    <source>
        <dbReference type="ARBA" id="ARBA00023163"/>
    </source>
</evidence>
<evidence type="ECO:0000256" key="2">
    <source>
        <dbReference type="ARBA" id="ARBA00023125"/>
    </source>
</evidence>
<dbReference type="InterPro" id="IPR050204">
    <property type="entry name" value="AraC_XylS_family_regulators"/>
</dbReference>
<dbReference type="Gene3D" id="1.10.10.60">
    <property type="entry name" value="Homeodomain-like"/>
    <property type="match status" value="1"/>
</dbReference>
<dbReference type="InterPro" id="IPR046532">
    <property type="entry name" value="DUF6597"/>
</dbReference>
<dbReference type="PANTHER" id="PTHR46796">
    <property type="entry name" value="HTH-TYPE TRANSCRIPTIONAL ACTIVATOR RHAS-RELATED"/>
    <property type="match status" value="1"/>
</dbReference>
<dbReference type="GO" id="GO:0043565">
    <property type="term" value="F:sequence-specific DNA binding"/>
    <property type="evidence" value="ECO:0007669"/>
    <property type="project" value="InterPro"/>
</dbReference>
<dbReference type="Pfam" id="PF20240">
    <property type="entry name" value="DUF6597"/>
    <property type="match status" value="1"/>
</dbReference>
<dbReference type="AlphaFoldDB" id="A0A1C6RNZ3"/>
<reference evidence="6" key="1">
    <citation type="submission" date="2016-06" db="EMBL/GenBank/DDBJ databases">
        <authorList>
            <person name="Varghese N."/>
            <person name="Submissions Spin"/>
        </authorList>
    </citation>
    <scope>NUCLEOTIDE SEQUENCE [LARGE SCALE GENOMIC DNA]</scope>
    <source>
        <strain evidence="6">DSM 43817</strain>
    </source>
</reference>
<dbReference type="Proteomes" id="UP000198959">
    <property type="component" value="Unassembled WGS sequence"/>
</dbReference>
<dbReference type="InterPro" id="IPR018060">
    <property type="entry name" value="HTH_AraC"/>
</dbReference>
<protein>
    <submittedName>
        <fullName evidence="5">AraC-type DNA-binding protein</fullName>
    </submittedName>
</protein>
<organism evidence="5 6">
    <name type="scientific">Micromonospora pallida</name>
    <dbReference type="NCBI Taxonomy" id="145854"/>
    <lineage>
        <taxon>Bacteria</taxon>
        <taxon>Bacillati</taxon>
        <taxon>Actinomycetota</taxon>
        <taxon>Actinomycetes</taxon>
        <taxon>Micromonosporales</taxon>
        <taxon>Micromonosporaceae</taxon>
        <taxon>Micromonospora</taxon>
    </lineage>
</organism>
<dbReference type="GO" id="GO:0003700">
    <property type="term" value="F:DNA-binding transcription factor activity"/>
    <property type="evidence" value="ECO:0007669"/>
    <property type="project" value="InterPro"/>
</dbReference>
<dbReference type="PANTHER" id="PTHR46796:SF15">
    <property type="entry name" value="BLL1074 PROTEIN"/>
    <property type="match status" value="1"/>
</dbReference>
<proteinExistence type="predicted"/>
<feature type="domain" description="HTH araC/xylS-type" evidence="4">
    <location>
        <begin position="153"/>
        <end position="265"/>
    </location>
</feature>
<dbReference type="OrthoDB" id="2559672at2"/>
<sequence>MVVGVPHPRLRPWVDRYLGYRERAAQPLVRRQVAGAFVVLIIGWGDPLDVLVPGSAERSAYRVDSFVAGTFDGHCHTRTVGLGTGVELLLTPLAARRILGLPLRELTNRAVPADELPGGWLARLRLRLAEAPDWPRRFALLDAALAARIGAADPVDPRLERAWQRLVDSGGALGIGALAAEVGWSRRHLSVLFHREAGLPPKTTARLLRFQRACTTMTGWRPDAVDSGPDGWAELAVACGYFDQSHLIRDFREFAGTTPTALLVGGLHVSNPG</sequence>
<dbReference type="PROSITE" id="PS01124">
    <property type="entry name" value="HTH_ARAC_FAMILY_2"/>
    <property type="match status" value="1"/>
</dbReference>
<keyword evidence="1" id="KW-0805">Transcription regulation</keyword>
<dbReference type="SMART" id="SM00342">
    <property type="entry name" value="HTH_ARAC"/>
    <property type="match status" value="1"/>
</dbReference>
<dbReference type="Pfam" id="PF12833">
    <property type="entry name" value="HTH_18"/>
    <property type="match status" value="1"/>
</dbReference>
<gene>
    <name evidence="5" type="ORF">GA0074692_0500</name>
</gene>